<dbReference type="InterPro" id="IPR027823">
    <property type="entry name" value="DUF4468"/>
</dbReference>
<dbReference type="Proteomes" id="UP001501692">
    <property type="component" value="Unassembled WGS sequence"/>
</dbReference>
<reference evidence="3" key="1">
    <citation type="journal article" date="2019" name="Int. J. Syst. Evol. Microbiol.">
        <title>The Global Catalogue of Microorganisms (GCM) 10K type strain sequencing project: providing services to taxonomists for standard genome sequencing and annotation.</title>
        <authorList>
            <consortium name="The Broad Institute Genomics Platform"/>
            <consortium name="The Broad Institute Genome Sequencing Center for Infectious Disease"/>
            <person name="Wu L."/>
            <person name="Ma J."/>
        </authorList>
    </citation>
    <scope>NUCLEOTIDE SEQUENCE [LARGE SCALE GENOMIC DNA]</scope>
    <source>
        <strain evidence="3">JCM 18287</strain>
    </source>
</reference>
<name>A0ABP9H1I9_9FLAO</name>
<comment type="caution">
    <text evidence="2">The sequence shown here is derived from an EMBL/GenBank/DDBJ whole genome shotgun (WGS) entry which is preliminary data.</text>
</comment>
<feature type="domain" description="DUF4468" evidence="1">
    <location>
        <begin position="37"/>
        <end position="115"/>
    </location>
</feature>
<proteinExistence type="predicted"/>
<evidence type="ECO:0000259" key="1">
    <source>
        <dbReference type="Pfam" id="PF14730"/>
    </source>
</evidence>
<dbReference type="EMBL" id="BAABJK010000002">
    <property type="protein sequence ID" value="GAA4958997.1"/>
    <property type="molecule type" value="Genomic_DNA"/>
</dbReference>
<dbReference type="RefSeq" id="WP_345163803.1">
    <property type="nucleotide sequence ID" value="NZ_BAABJK010000002.1"/>
</dbReference>
<evidence type="ECO:0000313" key="2">
    <source>
        <dbReference type="EMBL" id="GAA4958997.1"/>
    </source>
</evidence>
<dbReference type="Gene3D" id="3.30.530.80">
    <property type="match status" value="1"/>
</dbReference>
<evidence type="ECO:0000313" key="3">
    <source>
        <dbReference type="Proteomes" id="UP001501692"/>
    </source>
</evidence>
<sequence>MRQLFFLIALVHTTLSYSQDIFVFTEDGLYPEYAISKIDGLSQNKLYNKTLGWVYKTYKNPNVVISSKSENHFIFLTSLEENVINADKRVFHMRYTIKISFNNEQFKFEPIKIQFKANSKYDMGWKDFDLKNGAIFFKKGKVIKKTKSYVIDVPKVLNKLNTNLHNYLTAEVSN</sequence>
<gene>
    <name evidence="2" type="ORF">GCM10023315_03200</name>
</gene>
<protein>
    <recommendedName>
        <fullName evidence="1">DUF4468 domain-containing protein</fullName>
    </recommendedName>
</protein>
<keyword evidence="3" id="KW-1185">Reference proteome</keyword>
<organism evidence="2 3">
    <name type="scientific">Algibacter aquimarinus</name>
    <dbReference type="NCBI Taxonomy" id="1136748"/>
    <lineage>
        <taxon>Bacteria</taxon>
        <taxon>Pseudomonadati</taxon>
        <taxon>Bacteroidota</taxon>
        <taxon>Flavobacteriia</taxon>
        <taxon>Flavobacteriales</taxon>
        <taxon>Flavobacteriaceae</taxon>
        <taxon>Algibacter</taxon>
    </lineage>
</organism>
<dbReference type="Pfam" id="PF14730">
    <property type="entry name" value="DUF4468"/>
    <property type="match status" value="1"/>
</dbReference>
<accession>A0ABP9H1I9</accession>